<evidence type="ECO:0000313" key="2">
    <source>
        <dbReference type="Proteomes" id="UP000003231"/>
    </source>
</evidence>
<dbReference type="Proteomes" id="UP000003231">
    <property type="component" value="Unassembled WGS sequence"/>
</dbReference>
<organism evidence="1 2">
    <name type="scientific">Yersinia pestis PY-08</name>
    <dbReference type="NCBI Taxonomy" id="992134"/>
    <lineage>
        <taxon>Bacteria</taxon>
        <taxon>Pseudomonadati</taxon>
        <taxon>Pseudomonadota</taxon>
        <taxon>Gammaproteobacteria</taxon>
        <taxon>Enterobacterales</taxon>
        <taxon>Yersiniaceae</taxon>
        <taxon>Yersinia</taxon>
    </lineage>
</organism>
<comment type="caution">
    <text evidence="1">The sequence shown here is derived from an EMBL/GenBank/DDBJ whole genome shotgun (WGS) entry which is preliminary data.</text>
</comment>
<proteinExistence type="predicted"/>
<feature type="non-terminal residue" evidence="1">
    <location>
        <position position="26"/>
    </location>
</feature>
<dbReference type="AlphaFoldDB" id="A0AB72ZH74"/>
<accession>A0AB72ZH74</accession>
<dbReference type="EMBL" id="AKRT01000396">
    <property type="protein sequence ID" value="EIR15401.1"/>
    <property type="molecule type" value="Genomic_DNA"/>
</dbReference>
<sequence>MSLKLIRLLTNPDDAILNGEDRQRSK</sequence>
<gene>
    <name evidence="1" type="ORF">YPPY08_3562</name>
</gene>
<reference evidence="1 2" key="1">
    <citation type="submission" date="2012-05" db="EMBL/GenBank/DDBJ databases">
        <title>Genome sequence of Yersinia Pestis PY-08.</title>
        <authorList>
            <person name="Santana-Cruz I."/>
            <person name="Sengamalay N."/>
            <person name="McCracken C."/>
            <person name="Daugherty S.C."/>
            <person name="Maroo A."/>
            <person name="Vara P.G."/>
            <person name="Tallon L.J."/>
            <person name="Sadzewicz L."/>
            <person name="Vinetz J.M."/>
            <person name="Cespedes Zambrano M.J."/>
            <person name="Fraser-Liggett C.M."/>
            <person name="Tettelin H."/>
        </authorList>
    </citation>
    <scope>NUCLEOTIDE SEQUENCE [LARGE SCALE GENOMIC DNA]</scope>
    <source>
        <strain evidence="1 2">PY-08</strain>
    </source>
</reference>
<evidence type="ECO:0000313" key="1">
    <source>
        <dbReference type="EMBL" id="EIR15401.1"/>
    </source>
</evidence>
<protein>
    <submittedName>
        <fullName evidence="1">Uncharacterized protein</fullName>
    </submittedName>
</protein>
<name>A0AB72ZH74_YERPE</name>